<dbReference type="Pfam" id="PF00528">
    <property type="entry name" value="BPD_transp_1"/>
    <property type="match status" value="1"/>
</dbReference>
<keyword evidence="2 5" id="KW-0812">Transmembrane</keyword>
<evidence type="ECO:0000256" key="2">
    <source>
        <dbReference type="ARBA" id="ARBA00022692"/>
    </source>
</evidence>
<feature type="transmembrane region" description="Helical" evidence="5">
    <location>
        <begin position="123"/>
        <end position="147"/>
    </location>
</feature>
<name>A0A7C5SYD8_9AQUI</name>
<feature type="domain" description="ABC transmembrane type-1" evidence="6">
    <location>
        <begin position="119"/>
        <end position="315"/>
    </location>
</feature>
<keyword evidence="3 5" id="KW-1133">Transmembrane helix</keyword>
<comment type="subcellular location">
    <subcellularLocation>
        <location evidence="1 5">Cell membrane</location>
        <topology evidence="1 5">Multi-pass membrane protein</topology>
    </subcellularLocation>
</comment>
<dbReference type="Gene3D" id="1.10.3720.10">
    <property type="entry name" value="MetI-like"/>
    <property type="match status" value="1"/>
</dbReference>
<evidence type="ECO:0000313" key="7">
    <source>
        <dbReference type="EMBL" id="HHO73920.1"/>
    </source>
</evidence>
<evidence type="ECO:0000256" key="4">
    <source>
        <dbReference type="ARBA" id="ARBA00023136"/>
    </source>
</evidence>
<dbReference type="AlphaFoldDB" id="A0A7C5SYD8"/>
<dbReference type="SUPFAM" id="SSF161098">
    <property type="entry name" value="MetI-like"/>
    <property type="match status" value="1"/>
</dbReference>
<dbReference type="InterPro" id="IPR035906">
    <property type="entry name" value="MetI-like_sf"/>
</dbReference>
<feature type="transmembrane region" description="Helical" evidence="5">
    <location>
        <begin position="187"/>
        <end position="207"/>
    </location>
</feature>
<dbReference type="EMBL" id="DSAC01000054">
    <property type="protein sequence ID" value="HHO73920.1"/>
    <property type="molecule type" value="Genomic_DNA"/>
</dbReference>
<organism evidence="7">
    <name type="scientific">Thermocrinis ruber</name>
    <dbReference type="NCBI Taxonomy" id="75906"/>
    <lineage>
        <taxon>Bacteria</taxon>
        <taxon>Pseudomonadati</taxon>
        <taxon>Aquificota</taxon>
        <taxon>Aquificia</taxon>
        <taxon>Aquificales</taxon>
        <taxon>Aquificaceae</taxon>
        <taxon>Thermocrinis</taxon>
    </lineage>
</organism>
<comment type="similarity">
    <text evidence="5">Belongs to the binding-protein-dependent transport system permease family.</text>
</comment>
<gene>
    <name evidence="7" type="ORF">ENN04_04695</name>
</gene>
<feature type="transmembrane region" description="Helical" evidence="5">
    <location>
        <begin position="154"/>
        <end position="172"/>
    </location>
</feature>
<proteinExistence type="inferred from homology"/>
<reference evidence="7" key="1">
    <citation type="journal article" date="2020" name="mSystems">
        <title>Genome- and Community-Level Interaction Insights into Carbon Utilization and Element Cycling Functions of Hydrothermarchaeota in Hydrothermal Sediment.</title>
        <authorList>
            <person name="Zhou Z."/>
            <person name="Liu Y."/>
            <person name="Xu W."/>
            <person name="Pan J."/>
            <person name="Luo Z.H."/>
            <person name="Li M."/>
        </authorList>
    </citation>
    <scope>NUCLEOTIDE SEQUENCE [LARGE SCALE GENOMIC DNA]</scope>
    <source>
        <strain evidence="7">SpSt-114</strain>
    </source>
</reference>
<dbReference type="PANTHER" id="PTHR43839">
    <property type="entry name" value="OPPC IN A BINDING PROTEIN-DEPENDENT TRANSPORT SYSTEM"/>
    <property type="match status" value="1"/>
</dbReference>
<dbReference type="PROSITE" id="PS50928">
    <property type="entry name" value="ABC_TM1"/>
    <property type="match status" value="1"/>
</dbReference>
<dbReference type="CDD" id="cd06261">
    <property type="entry name" value="TM_PBP2"/>
    <property type="match status" value="1"/>
</dbReference>
<dbReference type="InterPro" id="IPR000515">
    <property type="entry name" value="MetI-like"/>
</dbReference>
<evidence type="ECO:0000256" key="3">
    <source>
        <dbReference type="ARBA" id="ARBA00022989"/>
    </source>
</evidence>
<feature type="transmembrane region" description="Helical" evidence="5">
    <location>
        <begin position="243"/>
        <end position="271"/>
    </location>
</feature>
<evidence type="ECO:0000256" key="1">
    <source>
        <dbReference type="ARBA" id="ARBA00004651"/>
    </source>
</evidence>
<dbReference type="PANTHER" id="PTHR43839:SF1">
    <property type="entry name" value="OPPC IN A BINDING PROTEIN-DEPENDENT TRANSPORT SYSTEM"/>
    <property type="match status" value="1"/>
</dbReference>
<accession>A0A7C5SYD8</accession>
<dbReference type="GO" id="GO:0005886">
    <property type="term" value="C:plasma membrane"/>
    <property type="evidence" value="ECO:0007669"/>
    <property type="project" value="UniProtKB-SubCell"/>
</dbReference>
<feature type="transmembrane region" description="Helical" evidence="5">
    <location>
        <begin position="291"/>
        <end position="315"/>
    </location>
</feature>
<dbReference type="GO" id="GO:0055085">
    <property type="term" value="P:transmembrane transport"/>
    <property type="evidence" value="ECO:0007669"/>
    <property type="project" value="InterPro"/>
</dbReference>
<comment type="caution">
    <text evidence="7">The sequence shown here is derived from an EMBL/GenBank/DDBJ whole genome shotgun (WGS) entry which is preliminary data.</text>
</comment>
<keyword evidence="4 5" id="KW-0472">Membrane</keyword>
<protein>
    <submittedName>
        <fullName evidence="7">ABC transporter permease</fullName>
    </submittedName>
</protein>
<evidence type="ECO:0000259" key="6">
    <source>
        <dbReference type="PROSITE" id="PS50928"/>
    </source>
</evidence>
<keyword evidence="5" id="KW-0813">Transport</keyword>
<sequence length="328" mass="36767">MGLRFAYTVIFIFVLFALLADFIAPYPYALQNRQAPYHPPTRIHFFKDGRPTLPYVHKYELEDPLFKVYEKTNTTCRLEFFRKTPYGFKLLSVAEPCHLYLLGTDKLGRDIFSRLVYGARVSLTIGLVGVLTTFILGSVIGGISGLLGGRVDSILMRLVEILLSIPTFYLMLSLRSVFPLNMGSFELFLAIVFILSFVGWAGLARVVRGMVLSLREKEFVYAAKTYGAGTFRILFKHILPNTYYYLIVSATLSFPGFILGESALSLLGLGVSEPVPSWGNMLSEARNIPLISAYPWLLTPGVALFLVVFAFNLLGDQLLRKSNERVKG</sequence>
<feature type="transmembrane region" description="Helical" evidence="5">
    <location>
        <begin position="6"/>
        <end position="24"/>
    </location>
</feature>
<evidence type="ECO:0000256" key="5">
    <source>
        <dbReference type="RuleBase" id="RU363032"/>
    </source>
</evidence>